<protein>
    <submittedName>
        <fullName evidence="1">Uncharacterized protein</fullName>
    </submittedName>
</protein>
<dbReference type="Proteomes" id="UP000241854">
    <property type="component" value="Chromosome"/>
</dbReference>
<name>A0A2R4P2T5_9BACT</name>
<evidence type="ECO:0000313" key="1">
    <source>
        <dbReference type="EMBL" id="AVX44998.1"/>
    </source>
</evidence>
<gene>
    <name evidence="1" type="ORF">CCS77_1937</name>
</gene>
<accession>A0A2R4P2T5</accession>
<dbReference type="AlphaFoldDB" id="A0A2R4P2T5"/>
<proteinExistence type="predicted"/>
<organism evidence="1 2">
    <name type="scientific">Campylobacter concisus</name>
    <dbReference type="NCBI Taxonomy" id="199"/>
    <lineage>
        <taxon>Bacteria</taxon>
        <taxon>Pseudomonadati</taxon>
        <taxon>Campylobacterota</taxon>
        <taxon>Epsilonproteobacteria</taxon>
        <taxon>Campylobacterales</taxon>
        <taxon>Campylobacteraceae</taxon>
        <taxon>Campylobacter</taxon>
    </lineage>
</organism>
<evidence type="ECO:0000313" key="2">
    <source>
        <dbReference type="Proteomes" id="UP000241854"/>
    </source>
</evidence>
<sequence>MSFKNWGNKEASLEALYLLDSAFLEPDEEYLRLISKREDENSLRYVVDNGQGDLLDVIFAREAVLVRGFDHENELNSLNTADKSVIEQIYSGEAAKFRSYFLPDEIEQTTFFIWYDGAEHQNLVSGNNGGRWLLGYAFDEFDKFSEFVKGYYEIEFDDEMLKKLYEKGELSQENIKMLKKELIH</sequence>
<dbReference type="EMBL" id="CP021642">
    <property type="protein sequence ID" value="AVX44998.1"/>
    <property type="molecule type" value="Genomic_DNA"/>
</dbReference>
<reference evidence="1 2" key="1">
    <citation type="journal article" date="2018" name="Emerg. Microbes Infect.">
        <title>Genomic analysis of oral Campylobacter concisus strains identified a potential bacterial molecular marker associated with active Crohn's disease.</title>
        <authorList>
            <person name="Liu F."/>
            <person name="Ma R."/>
            <person name="Tay C.Y.A."/>
            <person name="Octavia S."/>
            <person name="Lan R."/>
            <person name="Chung H.K.L."/>
            <person name="Riordan S.M."/>
            <person name="Grimm M.C."/>
            <person name="Leong R.W."/>
            <person name="Tanaka M.M."/>
            <person name="Connor S."/>
            <person name="Zhang L."/>
        </authorList>
    </citation>
    <scope>NUCLEOTIDE SEQUENCE [LARGE SCALE GENOMIC DNA]</scope>
    <source>
        <strain evidence="1 2">P2CDO4</strain>
    </source>
</reference>
<dbReference type="RefSeq" id="WP_107917258.1">
    <property type="nucleotide sequence ID" value="NZ_CP021642.1"/>
</dbReference>